<feature type="domain" description="Methylaspartate ammonia-lyase N-terminal" evidence="10">
    <location>
        <begin position="1"/>
        <end position="158"/>
    </location>
</feature>
<dbReference type="RefSeq" id="WP_027512965.1">
    <property type="nucleotide sequence ID" value="NZ_CP104146.1"/>
</dbReference>
<dbReference type="SUPFAM" id="SSF54826">
    <property type="entry name" value="Enolase N-terminal domain-like"/>
    <property type="match status" value="1"/>
</dbReference>
<comment type="cofactor">
    <cofactor evidence="2">
        <name>Mg(2+)</name>
        <dbReference type="ChEBI" id="CHEBI:18420"/>
    </cofactor>
</comment>
<dbReference type="EMBL" id="CP104146">
    <property type="protein sequence ID" value="UWU19580.1"/>
    <property type="molecule type" value="Genomic_DNA"/>
</dbReference>
<keyword evidence="8" id="KW-0460">Magnesium</keyword>
<evidence type="ECO:0000313" key="12">
    <source>
        <dbReference type="EMBL" id="UWU19580.1"/>
    </source>
</evidence>
<name>A0ABY5XY71_RHISU</name>
<dbReference type="InterPro" id="IPR029017">
    <property type="entry name" value="Enolase-like_N"/>
</dbReference>
<dbReference type="SFLD" id="SFLDS00001">
    <property type="entry name" value="Enolase"/>
    <property type="match status" value="1"/>
</dbReference>
<evidence type="ECO:0000259" key="10">
    <source>
        <dbReference type="Pfam" id="PF05034"/>
    </source>
</evidence>
<dbReference type="NCBIfam" id="TIGR01502">
    <property type="entry name" value="B_methylAsp_ase"/>
    <property type="match status" value="1"/>
</dbReference>
<evidence type="ECO:0000313" key="13">
    <source>
        <dbReference type="Proteomes" id="UP001060123"/>
    </source>
</evidence>
<dbReference type="SFLD" id="SFLDF00007">
    <property type="entry name" value="methylaspartate_ammonia-lyase"/>
    <property type="match status" value="1"/>
</dbReference>
<dbReference type="InterPro" id="IPR006395">
    <property type="entry name" value="Me_Asp_am_lyase"/>
</dbReference>
<organism evidence="12 13">
    <name type="scientific">Rhizobium sullae</name>
    <name type="common">Rhizobium hedysari</name>
    <dbReference type="NCBI Taxonomy" id="50338"/>
    <lineage>
        <taxon>Bacteria</taxon>
        <taxon>Pseudomonadati</taxon>
        <taxon>Pseudomonadota</taxon>
        <taxon>Alphaproteobacteria</taxon>
        <taxon>Hyphomicrobiales</taxon>
        <taxon>Rhizobiaceae</taxon>
        <taxon>Rhizobium/Agrobacterium group</taxon>
        <taxon>Rhizobium</taxon>
    </lineage>
</organism>
<dbReference type="GO" id="GO:0050096">
    <property type="term" value="F:methylaspartate ammonia-lyase activity"/>
    <property type="evidence" value="ECO:0007669"/>
    <property type="project" value="UniProtKB-EC"/>
</dbReference>
<dbReference type="InterPro" id="IPR036849">
    <property type="entry name" value="Enolase-like_C_sf"/>
</dbReference>
<comment type="similarity">
    <text evidence="4">Belongs to the methylaspartate ammonia-lyase family.</text>
</comment>
<gene>
    <name evidence="12" type="ORF">N2599_36735</name>
</gene>
<geneLocation type="plasmid" evidence="12 13">
    <name>pWSM1592_3</name>
</geneLocation>
<evidence type="ECO:0000256" key="6">
    <source>
        <dbReference type="ARBA" id="ARBA00012993"/>
    </source>
</evidence>
<evidence type="ECO:0000256" key="5">
    <source>
        <dbReference type="ARBA" id="ARBA00011738"/>
    </source>
</evidence>
<evidence type="ECO:0000256" key="9">
    <source>
        <dbReference type="ARBA" id="ARBA00023239"/>
    </source>
</evidence>
<keyword evidence="13" id="KW-1185">Reference proteome</keyword>
<comment type="catalytic activity">
    <reaction evidence="1">
        <text>(2S,3S)-3-methyl-L-aspartate = mesaconate + NH4(+)</text>
        <dbReference type="Rhea" id="RHEA:12829"/>
        <dbReference type="ChEBI" id="CHEBI:28938"/>
        <dbReference type="ChEBI" id="CHEBI:36986"/>
        <dbReference type="ChEBI" id="CHEBI:58724"/>
        <dbReference type="EC" id="4.3.1.2"/>
    </reaction>
</comment>
<comment type="pathway">
    <text evidence="3">Amino-acid degradation; L-glutamate degradation via mesaconate pathway; acetate and pyruvate from L-glutamate: step 2/4.</text>
</comment>
<comment type="subunit">
    <text evidence="5">Homodimer.</text>
</comment>
<reference evidence="12" key="1">
    <citation type="submission" date="2022-09" db="EMBL/GenBank/DDBJ databases">
        <title>Australian commercial rhizobial inoculants.</title>
        <authorList>
            <person name="Kohlmeier M.G."/>
            <person name="O'Hara G.W."/>
            <person name="Colombi E."/>
            <person name="Ramsay J.P."/>
            <person name="Terpolilli J."/>
        </authorList>
    </citation>
    <scope>NUCLEOTIDE SEQUENCE</scope>
    <source>
        <strain evidence="12">WSM1592</strain>
        <plasmid evidence="12">pWSM1592_3</plasmid>
    </source>
</reference>
<dbReference type="Proteomes" id="UP001060123">
    <property type="component" value="Plasmid pWSM1592_3"/>
</dbReference>
<evidence type="ECO:0000256" key="4">
    <source>
        <dbReference type="ARBA" id="ARBA00009954"/>
    </source>
</evidence>
<dbReference type="InterPro" id="IPR022662">
    <property type="entry name" value="MeAsp_NH4-lyase_C"/>
</dbReference>
<dbReference type="SUPFAM" id="SSF51604">
    <property type="entry name" value="Enolase C-terminal domain-like"/>
    <property type="match status" value="1"/>
</dbReference>
<dbReference type="PIRSF" id="PIRSF017107">
    <property type="entry name" value="MAL"/>
    <property type="match status" value="1"/>
</dbReference>
<dbReference type="PANTHER" id="PTHR48073:SF2">
    <property type="entry name" value="O-SUCCINYLBENZOATE SYNTHASE"/>
    <property type="match status" value="1"/>
</dbReference>
<evidence type="ECO:0000256" key="8">
    <source>
        <dbReference type="ARBA" id="ARBA00022842"/>
    </source>
</evidence>
<keyword evidence="12" id="KW-0614">Plasmid</keyword>
<feature type="domain" description="Methylaspartate ammonia-lyase C-terminal" evidence="11">
    <location>
        <begin position="162"/>
        <end position="410"/>
    </location>
</feature>
<keyword evidence="7" id="KW-0479">Metal-binding</keyword>
<dbReference type="Gene3D" id="3.30.390.10">
    <property type="entry name" value="Enolase-like, N-terminal domain"/>
    <property type="match status" value="1"/>
</dbReference>
<keyword evidence="9 12" id="KW-0456">Lyase</keyword>
<evidence type="ECO:0000256" key="1">
    <source>
        <dbReference type="ARBA" id="ARBA00000789"/>
    </source>
</evidence>
<dbReference type="Pfam" id="PF05034">
    <property type="entry name" value="MAAL_N"/>
    <property type="match status" value="1"/>
</dbReference>
<accession>A0ABY5XY71</accession>
<sequence length="420" mass="46090">MKITNVQFSPGVSSFYFDDQAAIKGGAGMDGFTYVGIATTPGFDNIRQSGEAISVLLQLETGQWAEGDCAAVQYSGAGGRDPLFIADRYIAWMNSNLRPLLTGRDVSSFAENARFIDLITDNGRQIHTAIRYGLSQALLDATAKATGRLKLEVICDEYRLPIVTSPLKLFGQSGDDRYNAVDKMIMKRVDALPHGLINNVATKLGENGGRLLEYVTWLTQRIKKLRVDESYAPTIHIDVYGTVGLIFNNDPSAIANYLNELEKRAEKFPLYIEGPVDVGNKPGQIELLKAIKSRLSDIGSKVRIVADEWCNTHQDIIEFVDAKCCDMVQIKTPDLGSIHNTIEAVLYCHAHGVEAYLGGTCNETDVSARSCLHVAQATRPQRVLIKPGMGFDEGLTIVANEMHRNQSILKAKYGEIGASQ</sequence>
<evidence type="ECO:0000256" key="7">
    <source>
        <dbReference type="ARBA" id="ARBA00022723"/>
    </source>
</evidence>
<dbReference type="InterPro" id="IPR022665">
    <property type="entry name" value="MeAsp_NH4-lyase_N"/>
</dbReference>
<protein>
    <recommendedName>
        <fullName evidence="6">methylaspartate ammonia-lyase</fullName>
        <ecNumber evidence="6">4.3.1.2</ecNumber>
    </recommendedName>
</protein>
<dbReference type="PANTHER" id="PTHR48073">
    <property type="entry name" value="O-SUCCINYLBENZOATE SYNTHASE-RELATED"/>
    <property type="match status" value="1"/>
</dbReference>
<proteinExistence type="inferred from homology"/>
<evidence type="ECO:0000256" key="3">
    <source>
        <dbReference type="ARBA" id="ARBA00004675"/>
    </source>
</evidence>
<dbReference type="SFLD" id="SFLDG00151">
    <property type="entry name" value="methylaspartate_ammonia-lyase"/>
    <property type="match status" value="1"/>
</dbReference>
<evidence type="ECO:0000256" key="2">
    <source>
        <dbReference type="ARBA" id="ARBA00001946"/>
    </source>
</evidence>
<dbReference type="Gene3D" id="3.20.20.120">
    <property type="entry name" value="Enolase-like C-terminal domain"/>
    <property type="match status" value="1"/>
</dbReference>
<dbReference type="Pfam" id="PF07476">
    <property type="entry name" value="MAAL_C"/>
    <property type="match status" value="1"/>
</dbReference>
<evidence type="ECO:0000259" key="11">
    <source>
        <dbReference type="Pfam" id="PF07476"/>
    </source>
</evidence>
<dbReference type="CDD" id="cd03314">
    <property type="entry name" value="MAL"/>
    <property type="match status" value="1"/>
</dbReference>
<dbReference type="EC" id="4.3.1.2" evidence="6"/>